<dbReference type="EMBL" id="RAPY01000005">
    <property type="protein sequence ID" value="RKE45367.1"/>
    <property type="molecule type" value="Genomic_DNA"/>
</dbReference>
<dbReference type="OrthoDB" id="1451863at2"/>
<dbReference type="Proteomes" id="UP000286246">
    <property type="component" value="Unassembled WGS sequence"/>
</dbReference>
<organism evidence="2 3">
    <name type="scientific">Sphingobacterium detergens</name>
    <dbReference type="NCBI Taxonomy" id="1145106"/>
    <lineage>
        <taxon>Bacteria</taxon>
        <taxon>Pseudomonadati</taxon>
        <taxon>Bacteroidota</taxon>
        <taxon>Sphingobacteriia</taxon>
        <taxon>Sphingobacteriales</taxon>
        <taxon>Sphingobacteriaceae</taxon>
        <taxon>Sphingobacterium</taxon>
    </lineage>
</organism>
<proteinExistence type="predicted"/>
<keyword evidence="3" id="KW-1185">Reference proteome</keyword>
<protein>
    <recommendedName>
        <fullName evidence="4">Fimbrillin-like protein</fullName>
    </recommendedName>
</protein>
<gene>
    <name evidence="2" type="ORF">DFQ12_4440</name>
</gene>
<dbReference type="RefSeq" id="WP_120261115.1">
    <property type="nucleotide sequence ID" value="NZ_RAPY01000005.1"/>
</dbReference>
<evidence type="ECO:0000256" key="1">
    <source>
        <dbReference type="SAM" id="MobiDB-lite"/>
    </source>
</evidence>
<reference evidence="2 3" key="1">
    <citation type="submission" date="2018-09" db="EMBL/GenBank/DDBJ databases">
        <title>Genomic Encyclopedia of Type Strains, Phase III (KMG-III): the genomes of soil and plant-associated and newly described type strains.</title>
        <authorList>
            <person name="Whitman W."/>
        </authorList>
    </citation>
    <scope>NUCLEOTIDE SEQUENCE [LARGE SCALE GENOMIC DNA]</scope>
    <source>
        <strain evidence="2 3">CECT 7938</strain>
    </source>
</reference>
<feature type="region of interest" description="Disordered" evidence="1">
    <location>
        <begin position="52"/>
        <end position="71"/>
    </location>
</feature>
<sequence>MKITLNKIVVFFMATLVFSSSCQKDKQEYNADSDKGKVKLKMGGTSFTRLDDNISSKASNGKNAITSTAPQSQEVPFNDEYKIIATLIPVGTNQPVVKGSTRAESVPNGAVIEPLEKGIKYTINVTGKGAVENIRLSKRFIHGVDDADISFDLAPGEYTLLAFDDDRGYTNNRLRWQGDIKVVAGKDVNLNIVLQNMFAQATVTLNTENIGAIQQIGSLYVNPVFYAPVLNFYTGSITYEGKGHAENMLYPAVNPSSSIWKSNPFVLKTGPNKAEISMYNVIINGIEGQIHLSGLTIEDGVKYDIQLKLGSKTDKTFKIAGVEFADANLYYDQNNDSYSFANADNAYRRDGYFFPNYVKPKVRGSEANKKPNSTINGNNGDPCELVQPLNKWRLPTKNEVEILLTNNKTVLSNFTYYPPIESSKERGGVFFGIETHPSDRYREFLFLPLLNYYTNSTSTTENPGEAGRYLLKNGSSEFAQLALSLYKSQGVISTTGEPRIINQVPEDMALSIRCVKK</sequence>
<comment type="caution">
    <text evidence="2">The sequence shown here is derived from an EMBL/GenBank/DDBJ whole genome shotgun (WGS) entry which is preliminary data.</text>
</comment>
<name>A0A420ALQ3_SPHD1</name>
<evidence type="ECO:0000313" key="3">
    <source>
        <dbReference type="Proteomes" id="UP000286246"/>
    </source>
</evidence>
<dbReference type="PROSITE" id="PS51257">
    <property type="entry name" value="PROKAR_LIPOPROTEIN"/>
    <property type="match status" value="1"/>
</dbReference>
<dbReference type="AlphaFoldDB" id="A0A420ALQ3"/>
<evidence type="ECO:0000313" key="2">
    <source>
        <dbReference type="EMBL" id="RKE45367.1"/>
    </source>
</evidence>
<accession>A0A420ALQ3</accession>
<feature type="compositionally biased region" description="Polar residues" evidence="1">
    <location>
        <begin position="55"/>
        <end position="71"/>
    </location>
</feature>
<evidence type="ECO:0008006" key="4">
    <source>
        <dbReference type="Google" id="ProtNLM"/>
    </source>
</evidence>